<dbReference type="CDD" id="cd16021">
    <property type="entry name" value="ALP_like"/>
    <property type="match status" value="1"/>
</dbReference>
<organism evidence="2 3">
    <name type="scientific">Allacma fusca</name>
    <dbReference type="NCBI Taxonomy" id="39272"/>
    <lineage>
        <taxon>Eukaryota</taxon>
        <taxon>Metazoa</taxon>
        <taxon>Ecdysozoa</taxon>
        <taxon>Arthropoda</taxon>
        <taxon>Hexapoda</taxon>
        <taxon>Collembola</taxon>
        <taxon>Symphypleona</taxon>
        <taxon>Sminthuridae</taxon>
        <taxon>Allacma</taxon>
    </lineage>
</organism>
<dbReference type="PANTHER" id="PTHR10974">
    <property type="entry name" value="FI08016P-RELATED"/>
    <property type="match status" value="1"/>
</dbReference>
<proteinExistence type="predicted"/>
<keyword evidence="1" id="KW-0812">Transmembrane</keyword>
<dbReference type="AlphaFoldDB" id="A0A8J2P007"/>
<reference evidence="2" key="1">
    <citation type="submission" date="2021-06" db="EMBL/GenBank/DDBJ databases">
        <authorList>
            <person name="Hodson N. C."/>
            <person name="Mongue J. A."/>
            <person name="Jaron S. K."/>
        </authorList>
    </citation>
    <scope>NUCLEOTIDE SEQUENCE</scope>
</reference>
<dbReference type="EMBL" id="CAJVCH010141700">
    <property type="protein sequence ID" value="CAG7726920.1"/>
    <property type="molecule type" value="Genomic_DNA"/>
</dbReference>
<feature type="transmembrane region" description="Helical" evidence="1">
    <location>
        <begin position="7"/>
        <end position="27"/>
    </location>
</feature>
<dbReference type="PANTHER" id="PTHR10974:SF1">
    <property type="entry name" value="FI08016P-RELATED"/>
    <property type="match status" value="1"/>
</dbReference>
<dbReference type="GO" id="GO:0005615">
    <property type="term" value="C:extracellular space"/>
    <property type="evidence" value="ECO:0007669"/>
    <property type="project" value="TreeGrafter"/>
</dbReference>
<evidence type="ECO:0008006" key="4">
    <source>
        <dbReference type="Google" id="ProtNLM"/>
    </source>
</evidence>
<gene>
    <name evidence="2" type="ORF">AFUS01_LOCUS15796</name>
</gene>
<comment type="caution">
    <text evidence="2">The sequence shown here is derived from an EMBL/GenBank/DDBJ whole genome shotgun (WGS) entry which is preliminary data.</text>
</comment>
<dbReference type="FunFam" id="3.40.720.10:FF:000017">
    <property type="entry name" value="Predicted protein"/>
    <property type="match status" value="1"/>
</dbReference>
<dbReference type="Pfam" id="PF02995">
    <property type="entry name" value="DUF229"/>
    <property type="match status" value="1"/>
</dbReference>
<accession>A0A8J2P007</accession>
<evidence type="ECO:0000256" key="1">
    <source>
        <dbReference type="SAM" id="Phobius"/>
    </source>
</evidence>
<dbReference type="Proteomes" id="UP000708208">
    <property type="component" value="Unassembled WGS sequence"/>
</dbReference>
<name>A0A8J2P007_9HEXA</name>
<protein>
    <recommendedName>
        <fullName evidence="4">DUF229 domain containing protein</fullName>
    </recommendedName>
</protein>
<keyword evidence="3" id="KW-1185">Reference proteome</keyword>
<dbReference type="InterPro" id="IPR004245">
    <property type="entry name" value="DUF229"/>
</dbReference>
<keyword evidence="1" id="KW-1133">Transmembrane helix</keyword>
<evidence type="ECO:0000313" key="2">
    <source>
        <dbReference type="EMBL" id="CAG7726920.1"/>
    </source>
</evidence>
<sequence>MTWTVKAALLYLTILVLISLLVLYSMIPFRAAENNRVVPGLWSDQSIASRWRIKSSALVSCKIPSLDPFDKAIVKTKLPPENWKVNCSSSRVFSIESSEWNLIQHSRQEILKCCYRQMTPHPKPKPASYSRVFTYRHIDPTLLPWYSPTCTQITSKVTKIPAEFEFISIECIRRNNKSSANTTILIRDMFAFVPKKIPKSKRAKEVLKGGSSEGRSKPSILILGLDQISHMQFIRHFPSSFEFLTKNLPVKAMFGYNKVDQTTLPNVATMLTGRSLDELSQSCWNHSFISFFDDCPFIWKNFSQNGFLTSYAEDKMPYSIFYNRLYARRGFRHQPTDYFYNFLGMQISQLITNKPMCIRDRLEFQNMLDYVKSTAKVLKSSPYFQFAWASSLFTKSYNYAKNGDQPLYTTLKYLYGKKLMDNTILILLSDHGYRFSPLVELRQGRFESKMPLFLTIFPESFSSKYPTAISNFEENSYRLTTPFDVFETLKDLVNPDENLGEESMLSREVPLGVRGTSLFLPVPLNRTCEGAGIDPNHCICRETRPLKFFEESEIVAKFTKKVITEINGYLSNYYNSCAQLELNDGFRSSVSVVIPEDRVGTVGLIGKKEYLLLKENIPGHFPNAVRPRLLEILTNGGNFSEVLVTVQTVPGLGIFEGRLKLQRRTWVVQDVLRLNEYNLQSHCVPLYKLKSFCYCKKQILA</sequence>
<dbReference type="OrthoDB" id="413313at2759"/>
<keyword evidence="1" id="KW-0472">Membrane</keyword>
<evidence type="ECO:0000313" key="3">
    <source>
        <dbReference type="Proteomes" id="UP000708208"/>
    </source>
</evidence>